<sequence length="273" mass="30159">MTRSIACLAALLALAFFAPAHAQFSRLLDSVKNQVERKATEQVERVMDGEPAAATGTGPARRLEVVASSGFVPGNLVLMQDGFVDTEDGAMPRTWKTNGSGQLIQIRQVPGRWLDLQASAIYKLATPIDLPERFTIEFDLLTIVESIDDLYPVEFGFAHDGSVAGNREINKVGLQYYNSDKFLVTSRATDYYHESRFDLRGYANRPMPVAIAVDGEQMQVYLDGSKVSDARLFRDNASRHFYLVAPSRMDHGARLAFGNFRVAAFGEDLAGLD</sequence>
<proteinExistence type="predicted"/>
<reference evidence="2 3" key="1">
    <citation type="submission" date="2013-08" db="EMBL/GenBank/DDBJ databases">
        <title>Genomic analysis of Lysobacter defluvii.</title>
        <authorList>
            <person name="Wang Q."/>
            <person name="Wang G."/>
        </authorList>
    </citation>
    <scope>NUCLEOTIDE SEQUENCE [LARGE SCALE GENOMIC DNA]</scope>
    <source>
        <strain evidence="2 3">IMMIB APB-9</strain>
    </source>
</reference>
<comment type="caution">
    <text evidence="2">The sequence shown here is derived from an EMBL/GenBank/DDBJ whole genome shotgun (WGS) entry which is preliminary data.</text>
</comment>
<feature type="signal peptide" evidence="1">
    <location>
        <begin position="1"/>
        <end position="22"/>
    </location>
</feature>
<dbReference type="OrthoDB" id="9800869at2"/>
<evidence type="ECO:0000313" key="3">
    <source>
        <dbReference type="Proteomes" id="UP000030003"/>
    </source>
</evidence>
<keyword evidence="1" id="KW-0732">Signal</keyword>
<gene>
    <name evidence="2" type="ORF">N791_14305</name>
</gene>
<dbReference type="RefSeq" id="WP_027069097.1">
    <property type="nucleotide sequence ID" value="NZ_AUHT01000005.1"/>
</dbReference>
<name>A0A0A0MAW2_9GAMM</name>
<feature type="chain" id="PRO_5001966676" evidence="1">
    <location>
        <begin position="23"/>
        <end position="273"/>
    </location>
</feature>
<protein>
    <submittedName>
        <fullName evidence="2">Uncharacterized protein</fullName>
    </submittedName>
</protein>
<evidence type="ECO:0000313" key="2">
    <source>
        <dbReference type="EMBL" id="KGO98411.1"/>
    </source>
</evidence>
<dbReference type="eggNOG" id="COG2885">
    <property type="taxonomic scope" value="Bacteria"/>
</dbReference>
<organism evidence="2 3">
    <name type="scientific">Lysobacter defluvii IMMIB APB-9 = DSM 18482</name>
    <dbReference type="NCBI Taxonomy" id="1385515"/>
    <lineage>
        <taxon>Bacteria</taxon>
        <taxon>Pseudomonadati</taxon>
        <taxon>Pseudomonadota</taxon>
        <taxon>Gammaproteobacteria</taxon>
        <taxon>Lysobacterales</taxon>
        <taxon>Lysobacteraceae</taxon>
        <taxon>Novilysobacter</taxon>
    </lineage>
</organism>
<dbReference type="AlphaFoldDB" id="A0A0A0MAW2"/>
<evidence type="ECO:0000256" key="1">
    <source>
        <dbReference type="SAM" id="SignalP"/>
    </source>
</evidence>
<dbReference type="Proteomes" id="UP000030003">
    <property type="component" value="Unassembled WGS sequence"/>
</dbReference>
<keyword evidence="3" id="KW-1185">Reference proteome</keyword>
<dbReference type="STRING" id="1385515.GCA_000423325_00589"/>
<accession>A0A0A0MAW2</accession>
<dbReference type="EMBL" id="AVBH01000084">
    <property type="protein sequence ID" value="KGO98411.1"/>
    <property type="molecule type" value="Genomic_DNA"/>
</dbReference>